<sequence length="61" mass="6981">MERLIQESKDDPPKLATKLCLICHHMKMKGKENTLPFRVISRYISLHSLPGSADLQFPLGF</sequence>
<gene>
    <name evidence="1" type="ORF">FCM35_KLT15095</name>
</gene>
<proteinExistence type="predicted"/>
<dbReference type="EMBL" id="SWLB01000028">
    <property type="protein sequence ID" value="KAF3320961.1"/>
    <property type="molecule type" value="Genomic_DNA"/>
</dbReference>
<dbReference type="AlphaFoldDB" id="A0A833QJ18"/>
<dbReference type="OrthoDB" id="5857104at2759"/>
<protein>
    <submittedName>
        <fullName evidence="1">Chromatin structure-remodeling complex protein SYD</fullName>
    </submittedName>
</protein>
<evidence type="ECO:0000313" key="2">
    <source>
        <dbReference type="Proteomes" id="UP000623129"/>
    </source>
</evidence>
<accession>A0A833QJ18</accession>
<name>A0A833QJ18_9POAL</name>
<evidence type="ECO:0000313" key="1">
    <source>
        <dbReference type="EMBL" id="KAF3320961.1"/>
    </source>
</evidence>
<dbReference type="Proteomes" id="UP000623129">
    <property type="component" value="Unassembled WGS sequence"/>
</dbReference>
<keyword evidence="2" id="KW-1185">Reference proteome</keyword>
<organism evidence="1 2">
    <name type="scientific">Carex littledalei</name>
    <dbReference type="NCBI Taxonomy" id="544730"/>
    <lineage>
        <taxon>Eukaryota</taxon>
        <taxon>Viridiplantae</taxon>
        <taxon>Streptophyta</taxon>
        <taxon>Embryophyta</taxon>
        <taxon>Tracheophyta</taxon>
        <taxon>Spermatophyta</taxon>
        <taxon>Magnoliopsida</taxon>
        <taxon>Liliopsida</taxon>
        <taxon>Poales</taxon>
        <taxon>Cyperaceae</taxon>
        <taxon>Cyperoideae</taxon>
        <taxon>Cariceae</taxon>
        <taxon>Carex</taxon>
        <taxon>Carex subgen. Euthyceras</taxon>
    </lineage>
</organism>
<reference evidence="1" key="1">
    <citation type="submission" date="2020-01" db="EMBL/GenBank/DDBJ databases">
        <title>Genome sequence of Kobresia littledalei, the first chromosome-level genome in the family Cyperaceae.</title>
        <authorList>
            <person name="Qu G."/>
        </authorList>
    </citation>
    <scope>NUCLEOTIDE SEQUENCE</scope>
    <source>
        <strain evidence="1">C.B.Clarke</strain>
        <tissue evidence="1">Leaf</tissue>
    </source>
</reference>
<comment type="caution">
    <text evidence="1">The sequence shown here is derived from an EMBL/GenBank/DDBJ whole genome shotgun (WGS) entry which is preliminary data.</text>
</comment>